<comment type="caution">
    <text evidence="2">The sequence shown here is derived from an EMBL/GenBank/DDBJ whole genome shotgun (WGS) entry which is preliminary data.</text>
</comment>
<evidence type="ECO:0000256" key="1">
    <source>
        <dbReference type="SAM" id="Coils"/>
    </source>
</evidence>
<feature type="coiled-coil region" evidence="1">
    <location>
        <begin position="26"/>
        <end position="62"/>
    </location>
</feature>
<proteinExistence type="predicted"/>
<gene>
    <name evidence="2" type="ORF">E2C01_057354</name>
</gene>
<sequence length="110" mass="13133">MENFEKLKVQAELLGLEGKDLGQWILQQQQQAMEWEERAFEREERERQAEREERQAVREQELRLAELASGDKKFESLKEFMVLDQFLSTLNPKLHLFIKERHTTSLSEAV</sequence>
<evidence type="ECO:0000313" key="2">
    <source>
        <dbReference type="EMBL" id="MPC63259.1"/>
    </source>
</evidence>
<protein>
    <submittedName>
        <fullName evidence="2">Uncharacterized protein</fullName>
    </submittedName>
</protein>
<dbReference type="Proteomes" id="UP000324222">
    <property type="component" value="Unassembled WGS sequence"/>
</dbReference>
<dbReference type="EMBL" id="VSRR010020580">
    <property type="protein sequence ID" value="MPC63259.1"/>
    <property type="molecule type" value="Genomic_DNA"/>
</dbReference>
<keyword evidence="3" id="KW-1185">Reference proteome</keyword>
<dbReference type="Gene3D" id="1.10.4020.10">
    <property type="entry name" value="DNA breaking-rejoining enzymes"/>
    <property type="match status" value="1"/>
</dbReference>
<dbReference type="InterPro" id="IPR038269">
    <property type="entry name" value="SCAN_sf"/>
</dbReference>
<evidence type="ECO:0000313" key="3">
    <source>
        <dbReference type="Proteomes" id="UP000324222"/>
    </source>
</evidence>
<name>A0A5B7H039_PORTR</name>
<dbReference type="AlphaFoldDB" id="A0A5B7H039"/>
<accession>A0A5B7H039</accession>
<dbReference type="SUPFAM" id="SSF47353">
    <property type="entry name" value="Retrovirus capsid dimerization domain-like"/>
    <property type="match status" value="1"/>
</dbReference>
<organism evidence="2 3">
    <name type="scientific">Portunus trituberculatus</name>
    <name type="common">Swimming crab</name>
    <name type="synonym">Neptunus trituberculatus</name>
    <dbReference type="NCBI Taxonomy" id="210409"/>
    <lineage>
        <taxon>Eukaryota</taxon>
        <taxon>Metazoa</taxon>
        <taxon>Ecdysozoa</taxon>
        <taxon>Arthropoda</taxon>
        <taxon>Crustacea</taxon>
        <taxon>Multicrustacea</taxon>
        <taxon>Malacostraca</taxon>
        <taxon>Eumalacostraca</taxon>
        <taxon>Eucarida</taxon>
        <taxon>Decapoda</taxon>
        <taxon>Pleocyemata</taxon>
        <taxon>Brachyura</taxon>
        <taxon>Eubrachyura</taxon>
        <taxon>Portunoidea</taxon>
        <taxon>Portunidae</taxon>
        <taxon>Portuninae</taxon>
        <taxon>Portunus</taxon>
    </lineage>
</organism>
<keyword evidence="1" id="KW-0175">Coiled coil</keyword>
<reference evidence="2 3" key="1">
    <citation type="submission" date="2019-05" db="EMBL/GenBank/DDBJ databases">
        <title>Another draft genome of Portunus trituberculatus and its Hox gene families provides insights of decapod evolution.</title>
        <authorList>
            <person name="Jeong J.-H."/>
            <person name="Song I."/>
            <person name="Kim S."/>
            <person name="Choi T."/>
            <person name="Kim D."/>
            <person name="Ryu S."/>
            <person name="Kim W."/>
        </authorList>
    </citation>
    <scope>NUCLEOTIDE SEQUENCE [LARGE SCALE GENOMIC DNA]</scope>
    <source>
        <tissue evidence="2">Muscle</tissue>
    </source>
</reference>